<gene>
    <name evidence="17" type="ORF">DS745_18140</name>
</gene>
<dbReference type="InterPro" id="IPR036890">
    <property type="entry name" value="HATPase_C_sf"/>
</dbReference>
<dbReference type="Gene3D" id="1.20.5.1930">
    <property type="match status" value="1"/>
</dbReference>
<keyword evidence="11 14" id="KW-1133">Transmembrane helix</keyword>
<evidence type="ECO:0000256" key="12">
    <source>
        <dbReference type="ARBA" id="ARBA00023012"/>
    </source>
</evidence>
<feature type="transmembrane region" description="Helical" evidence="14">
    <location>
        <begin position="26"/>
        <end position="48"/>
    </location>
</feature>
<dbReference type="Pfam" id="PF07730">
    <property type="entry name" value="HisKA_3"/>
    <property type="match status" value="1"/>
</dbReference>
<dbReference type="PANTHER" id="PTHR24421:SF37">
    <property type="entry name" value="SENSOR HISTIDINE KINASE NARS"/>
    <property type="match status" value="1"/>
</dbReference>
<dbReference type="InterPro" id="IPR011712">
    <property type="entry name" value="Sig_transdc_His_kin_sub3_dim/P"/>
</dbReference>
<accession>A0A4Q0VP84</accession>
<evidence type="ECO:0000313" key="18">
    <source>
        <dbReference type="Proteomes" id="UP000290649"/>
    </source>
</evidence>
<dbReference type="CDD" id="cd06225">
    <property type="entry name" value="HAMP"/>
    <property type="match status" value="1"/>
</dbReference>
<dbReference type="CDD" id="cd16917">
    <property type="entry name" value="HATPase_UhpB-NarQ-NarX-like"/>
    <property type="match status" value="1"/>
</dbReference>
<dbReference type="GO" id="GO:0005886">
    <property type="term" value="C:plasma membrane"/>
    <property type="evidence" value="ECO:0007669"/>
    <property type="project" value="UniProtKB-SubCell"/>
</dbReference>
<dbReference type="SUPFAM" id="SSF55874">
    <property type="entry name" value="ATPase domain of HSP90 chaperone/DNA topoisomerase II/histidine kinase"/>
    <property type="match status" value="1"/>
</dbReference>
<dbReference type="InterPro" id="IPR003594">
    <property type="entry name" value="HATPase_dom"/>
</dbReference>
<evidence type="ECO:0000256" key="7">
    <source>
        <dbReference type="ARBA" id="ARBA00022692"/>
    </source>
</evidence>
<keyword evidence="4" id="KW-1003">Cell membrane</keyword>
<name>A0A4Q0VP84_9BACI</name>
<evidence type="ECO:0000256" key="6">
    <source>
        <dbReference type="ARBA" id="ARBA00022679"/>
    </source>
</evidence>
<comment type="subcellular location">
    <subcellularLocation>
        <location evidence="2">Cell membrane</location>
        <topology evidence="2">Multi-pass membrane protein</topology>
    </subcellularLocation>
</comment>
<evidence type="ECO:0000259" key="15">
    <source>
        <dbReference type="PROSITE" id="PS50109"/>
    </source>
</evidence>
<dbReference type="GO" id="GO:0000155">
    <property type="term" value="F:phosphorelay sensor kinase activity"/>
    <property type="evidence" value="ECO:0007669"/>
    <property type="project" value="InterPro"/>
</dbReference>
<dbReference type="OrthoDB" id="9795828at2"/>
<dbReference type="Gene3D" id="6.10.340.10">
    <property type="match status" value="1"/>
</dbReference>
<evidence type="ECO:0000256" key="11">
    <source>
        <dbReference type="ARBA" id="ARBA00022989"/>
    </source>
</evidence>
<dbReference type="InterPro" id="IPR050482">
    <property type="entry name" value="Sensor_HK_TwoCompSys"/>
</dbReference>
<feature type="domain" description="Histidine kinase" evidence="15">
    <location>
        <begin position="183"/>
        <end position="371"/>
    </location>
</feature>
<keyword evidence="7 14" id="KW-0812">Transmembrane</keyword>
<dbReference type="PROSITE" id="PS50109">
    <property type="entry name" value="HIS_KIN"/>
    <property type="match status" value="1"/>
</dbReference>
<dbReference type="InterPro" id="IPR005467">
    <property type="entry name" value="His_kinase_dom"/>
</dbReference>
<evidence type="ECO:0000256" key="9">
    <source>
        <dbReference type="ARBA" id="ARBA00022777"/>
    </source>
</evidence>
<feature type="domain" description="HAMP" evidence="16">
    <location>
        <begin position="96"/>
        <end position="148"/>
    </location>
</feature>
<reference evidence="17 18" key="1">
    <citation type="journal article" date="2019" name="Int. J. Syst. Evol. Microbiol.">
        <title>Anaerobacillus alkaliphilus sp. nov., a novel alkaliphilic and moderately halophilic bacterium.</title>
        <authorList>
            <person name="Borsodi A.K."/>
            <person name="Aszalos J.M."/>
            <person name="Bihari P."/>
            <person name="Nagy I."/>
            <person name="Schumann P."/>
            <person name="Sproer C."/>
            <person name="Kovacs A.L."/>
            <person name="Boka K."/>
            <person name="Dobosy P."/>
            <person name="Ovari M."/>
            <person name="Szili-Kovacs T."/>
            <person name="Toth E."/>
        </authorList>
    </citation>
    <scope>NUCLEOTIDE SEQUENCE [LARGE SCALE GENOMIC DNA]</scope>
    <source>
        <strain evidence="17 18">B16-10</strain>
    </source>
</reference>
<keyword evidence="6" id="KW-0808">Transferase</keyword>
<keyword evidence="18" id="KW-1185">Reference proteome</keyword>
<dbReference type="AlphaFoldDB" id="A0A4Q0VP84"/>
<dbReference type="SMART" id="SM00387">
    <property type="entry name" value="HATPase_c"/>
    <property type="match status" value="1"/>
</dbReference>
<dbReference type="InterPro" id="IPR003660">
    <property type="entry name" value="HAMP_dom"/>
</dbReference>
<dbReference type="EMBL" id="QOUX01000046">
    <property type="protein sequence ID" value="RXI98256.1"/>
    <property type="molecule type" value="Genomic_DNA"/>
</dbReference>
<protein>
    <recommendedName>
        <fullName evidence="3">histidine kinase</fullName>
        <ecNumber evidence="3">2.7.13.3</ecNumber>
    </recommendedName>
</protein>
<evidence type="ECO:0000313" key="17">
    <source>
        <dbReference type="EMBL" id="RXI98256.1"/>
    </source>
</evidence>
<evidence type="ECO:0000256" key="2">
    <source>
        <dbReference type="ARBA" id="ARBA00004651"/>
    </source>
</evidence>
<dbReference type="GO" id="GO:0046983">
    <property type="term" value="F:protein dimerization activity"/>
    <property type="evidence" value="ECO:0007669"/>
    <property type="project" value="InterPro"/>
</dbReference>
<dbReference type="Pfam" id="PF00672">
    <property type="entry name" value="HAMP"/>
    <property type="match status" value="1"/>
</dbReference>
<keyword evidence="12" id="KW-0902">Two-component regulatory system</keyword>
<dbReference type="PANTHER" id="PTHR24421">
    <property type="entry name" value="NITRATE/NITRITE SENSOR PROTEIN NARX-RELATED"/>
    <property type="match status" value="1"/>
</dbReference>
<feature type="transmembrane region" description="Helical" evidence="14">
    <location>
        <begin position="68"/>
        <end position="92"/>
    </location>
</feature>
<dbReference type="EC" id="2.7.13.3" evidence="3"/>
<dbReference type="Pfam" id="PF02518">
    <property type="entry name" value="HATPase_c"/>
    <property type="match status" value="1"/>
</dbReference>
<evidence type="ECO:0000256" key="5">
    <source>
        <dbReference type="ARBA" id="ARBA00022553"/>
    </source>
</evidence>
<comment type="catalytic activity">
    <reaction evidence="1">
        <text>ATP + protein L-histidine = ADP + protein N-phospho-L-histidine.</text>
        <dbReference type="EC" id="2.7.13.3"/>
    </reaction>
</comment>
<keyword evidence="8" id="KW-0547">Nucleotide-binding</keyword>
<keyword evidence="13 14" id="KW-0472">Membrane</keyword>
<dbReference type="Gene3D" id="3.30.565.10">
    <property type="entry name" value="Histidine kinase-like ATPase, C-terminal domain"/>
    <property type="match status" value="1"/>
</dbReference>
<dbReference type="Proteomes" id="UP000290649">
    <property type="component" value="Unassembled WGS sequence"/>
</dbReference>
<organism evidence="17 18">
    <name type="scientific">Anaerobacillus alkaliphilus</name>
    <dbReference type="NCBI Taxonomy" id="1548597"/>
    <lineage>
        <taxon>Bacteria</taxon>
        <taxon>Bacillati</taxon>
        <taxon>Bacillota</taxon>
        <taxon>Bacilli</taxon>
        <taxon>Bacillales</taxon>
        <taxon>Bacillaceae</taxon>
        <taxon>Anaerobacillus</taxon>
    </lineage>
</organism>
<dbReference type="GO" id="GO:0005524">
    <property type="term" value="F:ATP binding"/>
    <property type="evidence" value="ECO:0007669"/>
    <property type="project" value="UniProtKB-KW"/>
</dbReference>
<dbReference type="RefSeq" id="WP_129079616.1">
    <property type="nucleotide sequence ID" value="NZ_QOUX01000046.1"/>
</dbReference>
<evidence type="ECO:0000259" key="16">
    <source>
        <dbReference type="PROSITE" id="PS50885"/>
    </source>
</evidence>
<evidence type="ECO:0000256" key="4">
    <source>
        <dbReference type="ARBA" id="ARBA00022475"/>
    </source>
</evidence>
<dbReference type="SMART" id="SM00304">
    <property type="entry name" value="HAMP"/>
    <property type="match status" value="1"/>
</dbReference>
<evidence type="ECO:0000256" key="10">
    <source>
        <dbReference type="ARBA" id="ARBA00022840"/>
    </source>
</evidence>
<comment type="caution">
    <text evidence="17">The sequence shown here is derived from an EMBL/GenBank/DDBJ whole genome shotgun (WGS) entry which is preliminary data.</text>
</comment>
<keyword evidence="5" id="KW-0597">Phosphoprotein</keyword>
<dbReference type="PROSITE" id="PS50885">
    <property type="entry name" value="HAMP"/>
    <property type="match status" value="1"/>
</dbReference>
<evidence type="ECO:0000256" key="3">
    <source>
        <dbReference type="ARBA" id="ARBA00012438"/>
    </source>
</evidence>
<evidence type="ECO:0000256" key="13">
    <source>
        <dbReference type="ARBA" id="ARBA00023136"/>
    </source>
</evidence>
<evidence type="ECO:0000256" key="14">
    <source>
        <dbReference type="SAM" id="Phobius"/>
    </source>
</evidence>
<keyword evidence="9 17" id="KW-0418">Kinase</keyword>
<evidence type="ECO:0000256" key="8">
    <source>
        <dbReference type="ARBA" id="ARBA00022741"/>
    </source>
</evidence>
<evidence type="ECO:0000256" key="1">
    <source>
        <dbReference type="ARBA" id="ARBA00000085"/>
    </source>
</evidence>
<proteinExistence type="predicted"/>
<keyword evidence="10" id="KW-0067">ATP-binding</keyword>
<sequence>MNINKKKPVQRLTGIQWHIFKIQWRIVLTISGVFCFGLLITATFIQNIPSLYERYNQISSLTLFSNSFFYGVFFATSYVFLVCLLCSLIYSIPLARNIKKQLEKLIDAATIFTRGKLTTRVEQDVDHEFSLLAEQFNAMANHYEKQVVSLQKLLSENSRLIEQAEQAASLEERRKLARDLHDAVSQQLFAISMTMAAMPRLLEKNPEQAKVVFTDIEKMVNNAQQELRALIMHLRPVTLDGKSFYEGLQSLFTELAIKNKHLKIELENNSETTLPSRMEDQLFRVIQEAISNMLRHSKATSFIMKSFEKDGRLFIILEDNGIGFYVDEMEKKGSYGLTSMKERLIELGGNLTVLSYPNKGTKLELRIPIQGVSEQLEGERNE</sequence>